<dbReference type="InParanoid" id="A0A803THU2"/>
<feature type="region of interest" description="Disordered" evidence="1">
    <location>
        <begin position="1"/>
        <end position="166"/>
    </location>
</feature>
<dbReference type="Ensembl" id="ENSACAT00000041160.1">
    <property type="protein sequence ID" value="ENSACAP00000034782.1"/>
    <property type="gene ID" value="ENSACAG00000037572.1"/>
</dbReference>
<organism evidence="2 3">
    <name type="scientific">Anolis carolinensis</name>
    <name type="common">Green anole</name>
    <name type="synonym">American chameleon</name>
    <dbReference type="NCBI Taxonomy" id="28377"/>
    <lineage>
        <taxon>Eukaryota</taxon>
        <taxon>Metazoa</taxon>
        <taxon>Chordata</taxon>
        <taxon>Craniata</taxon>
        <taxon>Vertebrata</taxon>
        <taxon>Euteleostomi</taxon>
        <taxon>Lepidosauria</taxon>
        <taxon>Squamata</taxon>
        <taxon>Bifurcata</taxon>
        <taxon>Unidentata</taxon>
        <taxon>Episquamata</taxon>
        <taxon>Toxicofera</taxon>
        <taxon>Iguania</taxon>
        <taxon>Dactyloidae</taxon>
        <taxon>Anolis</taxon>
    </lineage>
</organism>
<reference evidence="2" key="2">
    <citation type="submission" date="2025-08" db="UniProtKB">
        <authorList>
            <consortium name="Ensembl"/>
        </authorList>
    </citation>
    <scope>IDENTIFICATION</scope>
</reference>
<evidence type="ECO:0000256" key="1">
    <source>
        <dbReference type="SAM" id="MobiDB-lite"/>
    </source>
</evidence>
<evidence type="ECO:0000313" key="3">
    <source>
        <dbReference type="Proteomes" id="UP000001646"/>
    </source>
</evidence>
<dbReference type="GeneTree" id="ENSGT00940000179241"/>
<feature type="compositionally biased region" description="Basic and acidic residues" evidence="1">
    <location>
        <begin position="93"/>
        <end position="127"/>
    </location>
</feature>
<feature type="compositionally biased region" description="Acidic residues" evidence="1">
    <location>
        <begin position="1"/>
        <end position="25"/>
    </location>
</feature>
<dbReference type="AlphaFoldDB" id="A0A803THU2"/>
<proteinExistence type="predicted"/>
<evidence type="ECO:0000313" key="2">
    <source>
        <dbReference type="Ensembl" id="ENSACAP00000034782.1"/>
    </source>
</evidence>
<dbReference type="Proteomes" id="UP000001646">
    <property type="component" value="Chromosome 1"/>
</dbReference>
<sequence length="166" mass="17954">VLEAEESEEVDGEAEGADEEDEEGVADALGLGQALEGLHQDGEVERGQEDGVAERAHHLRAARAERGGGRAGPFAAGEAPRGQAHAQRHQVRQHAEGVRDQRDGVAHVARDQLGHEEARRQHQHEGQPARLPRVAPHGRGGGEGRAWHTAGRARRRLPLVQSLEPR</sequence>
<reference evidence="2 3" key="1">
    <citation type="submission" date="2009-12" db="EMBL/GenBank/DDBJ databases">
        <title>The Genome Sequence of Anolis carolinensis (Green Anole Lizard).</title>
        <authorList>
            <consortium name="The Genome Sequencing Platform"/>
            <person name="Di Palma F."/>
            <person name="Alfoldi J."/>
            <person name="Heiman D."/>
            <person name="Young S."/>
            <person name="Grabherr M."/>
            <person name="Johnson J."/>
            <person name="Lander E.S."/>
            <person name="Lindblad-Toh K."/>
        </authorList>
    </citation>
    <scope>NUCLEOTIDE SEQUENCE [LARGE SCALE GENOMIC DNA]</scope>
    <source>
        <strain evidence="2 3">JBL SC #1</strain>
    </source>
</reference>
<accession>A0A803THU2</accession>
<feature type="compositionally biased region" description="Basic and acidic residues" evidence="1">
    <location>
        <begin position="38"/>
        <end position="68"/>
    </location>
</feature>
<reference evidence="2" key="3">
    <citation type="submission" date="2025-09" db="UniProtKB">
        <authorList>
            <consortium name="Ensembl"/>
        </authorList>
    </citation>
    <scope>IDENTIFICATION</scope>
</reference>
<keyword evidence="3" id="KW-1185">Reference proteome</keyword>
<feature type="compositionally biased region" description="Low complexity" evidence="1">
    <location>
        <begin position="72"/>
        <end position="85"/>
    </location>
</feature>
<protein>
    <submittedName>
        <fullName evidence="2">Uncharacterized protein</fullName>
    </submittedName>
</protein>
<name>A0A803THU2_ANOCA</name>